<dbReference type="Proteomes" id="UP000636709">
    <property type="component" value="Unassembled WGS sequence"/>
</dbReference>
<keyword evidence="6 12" id="KW-0378">Hydrolase</keyword>
<comment type="cofactor">
    <cofactor evidence="2">
        <name>Mg(2+)</name>
        <dbReference type="ChEBI" id="CHEBI:18420"/>
    </cofactor>
</comment>
<evidence type="ECO:0000259" key="13">
    <source>
        <dbReference type="PROSITE" id="PS51746"/>
    </source>
</evidence>
<evidence type="ECO:0000256" key="6">
    <source>
        <dbReference type="ARBA" id="ARBA00022801"/>
    </source>
</evidence>
<dbReference type="EMBL" id="JACEFO010000500">
    <property type="protein sequence ID" value="KAF8768592.1"/>
    <property type="molecule type" value="Genomic_DNA"/>
</dbReference>
<dbReference type="Pfam" id="PF00481">
    <property type="entry name" value="PP2C"/>
    <property type="match status" value="1"/>
</dbReference>
<dbReference type="SUPFAM" id="SSF81606">
    <property type="entry name" value="PP2C-like"/>
    <property type="match status" value="1"/>
</dbReference>
<dbReference type="InterPro" id="IPR036457">
    <property type="entry name" value="PPM-type-like_dom_sf"/>
</dbReference>
<comment type="catalytic activity">
    <reaction evidence="11">
        <text>O-phospho-L-threonyl-[protein] + H2O = L-threonyl-[protein] + phosphate</text>
        <dbReference type="Rhea" id="RHEA:47004"/>
        <dbReference type="Rhea" id="RHEA-COMP:11060"/>
        <dbReference type="Rhea" id="RHEA-COMP:11605"/>
        <dbReference type="ChEBI" id="CHEBI:15377"/>
        <dbReference type="ChEBI" id="CHEBI:30013"/>
        <dbReference type="ChEBI" id="CHEBI:43474"/>
        <dbReference type="ChEBI" id="CHEBI:61977"/>
        <dbReference type="EC" id="3.1.3.16"/>
    </reaction>
</comment>
<name>A0A835KUJ7_9POAL</name>
<evidence type="ECO:0000256" key="8">
    <source>
        <dbReference type="ARBA" id="ARBA00022912"/>
    </source>
</evidence>
<evidence type="ECO:0000256" key="9">
    <source>
        <dbReference type="ARBA" id="ARBA00023211"/>
    </source>
</evidence>
<evidence type="ECO:0000256" key="12">
    <source>
        <dbReference type="RuleBase" id="RU003465"/>
    </source>
</evidence>
<evidence type="ECO:0000256" key="2">
    <source>
        <dbReference type="ARBA" id="ARBA00001946"/>
    </source>
</evidence>
<dbReference type="Gene3D" id="3.60.40.10">
    <property type="entry name" value="PPM-type phosphatase domain"/>
    <property type="match status" value="1"/>
</dbReference>
<keyword evidence="15" id="KW-1185">Reference proteome</keyword>
<evidence type="ECO:0000256" key="7">
    <source>
        <dbReference type="ARBA" id="ARBA00022842"/>
    </source>
</evidence>
<dbReference type="GO" id="GO:0004722">
    <property type="term" value="F:protein serine/threonine phosphatase activity"/>
    <property type="evidence" value="ECO:0007669"/>
    <property type="project" value="UniProtKB-EC"/>
</dbReference>
<organism evidence="14 15">
    <name type="scientific">Digitaria exilis</name>
    <dbReference type="NCBI Taxonomy" id="1010633"/>
    <lineage>
        <taxon>Eukaryota</taxon>
        <taxon>Viridiplantae</taxon>
        <taxon>Streptophyta</taxon>
        <taxon>Embryophyta</taxon>
        <taxon>Tracheophyta</taxon>
        <taxon>Spermatophyta</taxon>
        <taxon>Magnoliopsida</taxon>
        <taxon>Liliopsida</taxon>
        <taxon>Poales</taxon>
        <taxon>Poaceae</taxon>
        <taxon>PACMAD clade</taxon>
        <taxon>Panicoideae</taxon>
        <taxon>Panicodae</taxon>
        <taxon>Paniceae</taxon>
        <taxon>Anthephorinae</taxon>
        <taxon>Digitaria</taxon>
    </lineage>
</organism>
<dbReference type="PROSITE" id="PS51746">
    <property type="entry name" value="PPM_2"/>
    <property type="match status" value="1"/>
</dbReference>
<evidence type="ECO:0000256" key="11">
    <source>
        <dbReference type="ARBA" id="ARBA00048336"/>
    </source>
</evidence>
<dbReference type="PANTHER" id="PTHR47992">
    <property type="entry name" value="PROTEIN PHOSPHATASE"/>
    <property type="match status" value="1"/>
</dbReference>
<comment type="catalytic activity">
    <reaction evidence="10">
        <text>O-phospho-L-seryl-[protein] + H2O = L-seryl-[protein] + phosphate</text>
        <dbReference type="Rhea" id="RHEA:20629"/>
        <dbReference type="Rhea" id="RHEA-COMP:9863"/>
        <dbReference type="Rhea" id="RHEA-COMP:11604"/>
        <dbReference type="ChEBI" id="CHEBI:15377"/>
        <dbReference type="ChEBI" id="CHEBI:29999"/>
        <dbReference type="ChEBI" id="CHEBI:43474"/>
        <dbReference type="ChEBI" id="CHEBI:83421"/>
        <dbReference type="EC" id="3.1.3.16"/>
    </reaction>
</comment>
<keyword evidence="8 12" id="KW-0904">Protein phosphatase</keyword>
<keyword evidence="5" id="KW-0479">Metal-binding</keyword>
<dbReference type="InterPro" id="IPR000222">
    <property type="entry name" value="PP2C_BS"/>
</dbReference>
<feature type="domain" description="PPM-type phosphatase" evidence="13">
    <location>
        <begin position="53"/>
        <end position="352"/>
    </location>
</feature>
<comment type="similarity">
    <text evidence="3 12">Belongs to the PP2C family.</text>
</comment>
<dbReference type="SMART" id="SM00332">
    <property type="entry name" value="PP2Cc"/>
    <property type="match status" value="1"/>
</dbReference>
<dbReference type="AlphaFoldDB" id="A0A835KUJ7"/>
<dbReference type="CDD" id="cd00143">
    <property type="entry name" value="PP2Cc"/>
    <property type="match status" value="1"/>
</dbReference>
<dbReference type="EC" id="3.1.3.16" evidence="4"/>
<evidence type="ECO:0000256" key="10">
    <source>
        <dbReference type="ARBA" id="ARBA00047761"/>
    </source>
</evidence>
<dbReference type="GO" id="GO:0046872">
    <property type="term" value="F:metal ion binding"/>
    <property type="evidence" value="ECO:0007669"/>
    <property type="project" value="UniProtKB-KW"/>
</dbReference>
<sequence>MWSWLTKIASACLGPVRRYARTRKDEDGSDNGRGGVADDLLWSRDLGRHAAGEFSFAVAQANEALEDHSQVETGSAATFVGVYDGHGGAEASRFISDHLFAHLIRLAQENGTISEDVVRSAFSATEEGFLTLVRRTQFIRPLIAAVGSCCLVGVIWRGTLYVANLGDSRAVIGCLGRSNKIVAEPLTRDHNASMEEVRQELISRHPDDSQIVVLKHGVWRIKGIIQVSRTIGDAYLKRREFALDPSITRFRLSEPLRRPVLTAEPSICTRVLRPQDKFIIFASDGLWEHLTNQEVVDIVHNNPRTGIAKRLVRAALKQAARKREMRYDDLKKVEKGVRRFFHDDITVVVVYIDHGLLQQSDGSVPELSVRGFVDSVAPSRFSGVTAIS</sequence>
<protein>
    <recommendedName>
        <fullName evidence="4">protein-serine/threonine phosphatase</fullName>
        <ecNumber evidence="4">3.1.3.16</ecNumber>
    </recommendedName>
</protein>
<dbReference type="InterPro" id="IPR015655">
    <property type="entry name" value="PP2C"/>
</dbReference>
<gene>
    <name evidence="14" type="ORF">HU200_007140</name>
</gene>
<accession>A0A835KUJ7</accession>
<comment type="cofactor">
    <cofactor evidence="1">
        <name>Mn(2+)</name>
        <dbReference type="ChEBI" id="CHEBI:29035"/>
    </cofactor>
</comment>
<keyword evidence="7" id="KW-0460">Magnesium</keyword>
<dbReference type="OrthoDB" id="420076at2759"/>
<comment type="caution">
    <text evidence="14">The sequence shown here is derived from an EMBL/GenBank/DDBJ whole genome shotgun (WGS) entry which is preliminary data.</text>
</comment>
<evidence type="ECO:0000256" key="1">
    <source>
        <dbReference type="ARBA" id="ARBA00001936"/>
    </source>
</evidence>
<proteinExistence type="inferred from homology"/>
<evidence type="ECO:0000256" key="5">
    <source>
        <dbReference type="ARBA" id="ARBA00022723"/>
    </source>
</evidence>
<dbReference type="PROSITE" id="PS01032">
    <property type="entry name" value="PPM_1"/>
    <property type="match status" value="1"/>
</dbReference>
<evidence type="ECO:0000313" key="14">
    <source>
        <dbReference type="EMBL" id="KAF8768592.1"/>
    </source>
</evidence>
<reference evidence="14" key="1">
    <citation type="submission" date="2020-07" db="EMBL/GenBank/DDBJ databases">
        <title>Genome sequence and genetic diversity analysis of an under-domesticated orphan crop, white fonio (Digitaria exilis).</title>
        <authorList>
            <person name="Bennetzen J.L."/>
            <person name="Chen S."/>
            <person name="Ma X."/>
            <person name="Wang X."/>
            <person name="Yssel A.E.J."/>
            <person name="Chaluvadi S.R."/>
            <person name="Johnson M."/>
            <person name="Gangashetty P."/>
            <person name="Hamidou F."/>
            <person name="Sanogo M.D."/>
            <person name="Zwaenepoel A."/>
            <person name="Wallace J."/>
            <person name="Van De Peer Y."/>
            <person name="Van Deynze A."/>
        </authorList>
    </citation>
    <scope>NUCLEOTIDE SEQUENCE</scope>
    <source>
        <tissue evidence="14">Leaves</tissue>
    </source>
</reference>
<evidence type="ECO:0000256" key="4">
    <source>
        <dbReference type="ARBA" id="ARBA00013081"/>
    </source>
</evidence>
<dbReference type="InterPro" id="IPR001932">
    <property type="entry name" value="PPM-type_phosphatase-like_dom"/>
</dbReference>
<evidence type="ECO:0000256" key="3">
    <source>
        <dbReference type="ARBA" id="ARBA00006702"/>
    </source>
</evidence>
<dbReference type="FunFam" id="3.60.40.10:FF:000020">
    <property type="entry name" value="Probable protein phosphatase 2C 42"/>
    <property type="match status" value="1"/>
</dbReference>
<keyword evidence="9" id="KW-0464">Manganese</keyword>
<evidence type="ECO:0000313" key="15">
    <source>
        <dbReference type="Proteomes" id="UP000636709"/>
    </source>
</evidence>